<dbReference type="InterPro" id="IPR036661">
    <property type="entry name" value="Luciferase-like_sf"/>
</dbReference>
<evidence type="ECO:0000256" key="1">
    <source>
        <dbReference type="ARBA" id="ARBA00023002"/>
    </source>
</evidence>
<organism evidence="3 4">
    <name type="scientific">Sphaerisporangium corydalis</name>
    <dbReference type="NCBI Taxonomy" id="1441875"/>
    <lineage>
        <taxon>Bacteria</taxon>
        <taxon>Bacillati</taxon>
        <taxon>Actinomycetota</taxon>
        <taxon>Actinomycetes</taxon>
        <taxon>Streptosporangiales</taxon>
        <taxon>Streptosporangiaceae</taxon>
        <taxon>Sphaerisporangium</taxon>
    </lineage>
</organism>
<feature type="domain" description="Luciferase-like" evidence="2">
    <location>
        <begin position="14"/>
        <end position="291"/>
    </location>
</feature>
<dbReference type="InterPro" id="IPR050564">
    <property type="entry name" value="F420-G6PD/mer"/>
</dbReference>
<accession>A0ABV9ECP2</accession>
<proteinExistence type="predicted"/>
<dbReference type="RefSeq" id="WP_262846666.1">
    <property type="nucleotide sequence ID" value="NZ_JANZYP010000050.1"/>
</dbReference>
<dbReference type="Pfam" id="PF00296">
    <property type="entry name" value="Bac_luciferase"/>
    <property type="match status" value="1"/>
</dbReference>
<name>A0ABV9ECP2_9ACTN</name>
<dbReference type="Proteomes" id="UP001595891">
    <property type="component" value="Unassembled WGS sequence"/>
</dbReference>
<dbReference type="PANTHER" id="PTHR43244">
    <property type="match status" value="1"/>
</dbReference>
<dbReference type="SUPFAM" id="SSF51679">
    <property type="entry name" value="Bacterial luciferase-like"/>
    <property type="match status" value="1"/>
</dbReference>
<evidence type="ECO:0000313" key="3">
    <source>
        <dbReference type="EMBL" id="MFC4586372.1"/>
    </source>
</evidence>
<dbReference type="PANTHER" id="PTHR43244:SF1">
    <property type="entry name" value="5,10-METHYLENETETRAHYDROMETHANOPTERIN REDUCTASE"/>
    <property type="match status" value="1"/>
</dbReference>
<dbReference type="EC" id="1.-.-.-" evidence="3"/>
<gene>
    <name evidence="3" type="ORF">ACFO8L_09830</name>
</gene>
<dbReference type="InterPro" id="IPR022526">
    <property type="entry name" value="F420_Rv3093c"/>
</dbReference>
<protein>
    <submittedName>
        <fullName evidence="3">LLM class F420-dependent oxidoreductase</fullName>
        <ecNumber evidence="3">1.-.-.-</ecNumber>
    </submittedName>
</protein>
<dbReference type="GO" id="GO:0016491">
    <property type="term" value="F:oxidoreductase activity"/>
    <property type="evidence" value="ECO:0007669"/>
    <property type="project" value="UniProtKB-KW"/>
</dbReference>
<evidence type="ECO:0000259" key="2">
    <source>
        <dbReference type="Pfam" id="PF00296"/>
    </source>
</evidence>
<keyword evidence="4" id="KW-1185">Reference proteome</keyword>
<sequence>MRLSVSLGLWQDRPAGEAVRTAQIADEHGYPEVWVGEMATYDAFALATAIGARTRRIALTVGPLAVTVRDPMMIAMGAASVAELTGRQVNVALGTSSPVVVEEWHGRSRSRAGTALREAVQALRPLLDGEKSAFSGTMLTSNGYRLRLPAPRSELTVAAFGPSAVRAAALADRMVLNLLTPASAARLITDLRLISPATKVAAWVTAAVDPDPAAIEQIRRGVVPYLAAPGYGEMFAEAGFADVVRYALTRPHPRELLARIPDALLESVALIGDSVEIMDRLDAYAEAGVDEVALVPASTDADPCGEGTLKALAERPAPAGGEDPPS</sequence>
<dbReference type="EMBL" id="JBHSFN010000005">
    <property type="protein sequence ID" value="MFC4586372.1"/>
    <property type="molecule type" value="Genomic_DNA"/>
</dbReference>
<evidence type="ECO:0000313" key="4">
    <source>
        <dbReference type="Proteomes" id="UP001595891"/>
    </source>
</evidence>
<keyword evidence="1 3" id="KW-0560">Oxidoreductase</keyword>
<dbReference type="InterPro" id="IPR011251">
    <property type="entry name" value="Luciferase-like_dom"/>
</dbReference>
<comment type="caution">
    <text evidence="3">The sequence shown here is derived from an EMBL/GenBank/DDBJ whole genome shotgun (WGS) entry which is preliminary data.</text>
</comment>
<dbReference type="NCBIfam" id="TIGR03841">
    <property type="entry name" value="F420_Rv3093c"/>
    <property type="match status" value="1"/>
</dbReference>
<reference evidence="4" key="1">
    <citation type="journal article" date="2019" name="Int. J. Syst. Evol. Microbiol.">
        <title>The Global Catalogue of Microorganisms (GCM) 10K type strain sequencing project: providing services to taxonomists for standard genome sequencing and annotation.</title>
        <authorList>
            <consortium name="The Broad Institute Genomics Platform"/>
            <consortium name="The Broad Institute Genome Sequencing Center for Infectious Disease"/>
            <person name="Wu L."/>
            <person name="Ma J."/>
        </authorList>
    </citation>
    <scope>NUCLEOTIDE SEQUENCE [LARGE SCALE GENOMIC DNA]</scope>
    <source>
        <strain evidence="4">CCUG 49560</strain>
    </source>
</reference>
<dbReference type="Gene3D" id="3.20.20.30">
    <property type="entry name" value="Luciferase-like domain"/>
    <property type="match status" value="1"/>
</dbReference>